<organism evidence="2 3">
    <name type="scientific">Glycine soja</name>
    <name type="common">Wild soybean</name>
    <dbReference type="NCBI Taxonomy" id="3848"/>
    <lineage>
        <taxon>Eukaryota</taxon>
        <taxon>Viridiplantae</taxon>
        <taxon>Streptophyta</taxon>
        <taxon>Embryophyta</taxon>
        <taxon>Tracheophyta</taxon>
        <taxon>Spermatophyta</taxon>
        <taxon>Magnoliopsida</taxon>
        <taxon>eudicotyledons</taxon>
        <taxon>Gunneridae</taxon>
        <taxon>Pentapetalae</taxon>
        <taxon>rosids</taxon>
        <taxon>fabids</taxon>
        <taxon>Fabales</taxon>
        <taxon>Fabaceae</taxon>
        <taxon>Papilionoideae</taxon>
        <taxon>50 kb inversion clade</taxon>
        <taxon>NPAAA clade</taxon>
        <taxon>indigoferoid/millettioid clade</taxon>
        <taxon>Phaseoleae</taxon>
        <taxon>Glycine</taxon>
        <taxon>Glycine subgen. Soja</taxon>
    </lineage>
</organism>
<evidence type="ECO:0000313" key="2">
    <source>
        <dbReference type="EMBL" id="RZB52936.1"/>
    </source>
</evidence>
<protein>
    <submittedName>
        <fullName evidence="2">Uncharacterized protein</fullName>
    </submittedName>
</protein>
<evidence type="ECO:0000313" key="3">
    <source>
        <dbReference type="Proteomes" id="UP000289340"/>
    </source>
</evidence>
<dbReference type="EMBL" id="QZWG01000018">
    <property type="protein sequence ID" value="RZB52936.1"/>
    <property type="molecule type" value="Genomic_DNA"/>
</dbReference>
<feature type="transmembrane region" description="Helical" evidence="1">
    <location>
        <begin position="98"/>
        <end position="118"/>
    </location>
</feature>
<gene>
    <name evidence="2" type="ORF">D0Y65_049127</name>
</gene>
<name>A0A445FVP9_GLYSO</name>
<dbReference type="Proteomes" id="UP000289340">
    <property type="component" value="Chromosome 18"/>
</dbReference>
<feature type="transmembrane region" description="Helical" evidence="1">
    <location>
        <begin position="124"/>
        <end position="148"/>
    </location>
</feature>
<keyword evidence="1" id="KW-1133">Transmembrane helix</keyword>
<keyword evidence="1" id="KW-0812">Transmembrane</keyword>
<proteinExistence type="predicted"/>
<dbReference type="AlphaFoldDB" id="A0A445FVP9"/>
<keyword evidence="3" id="KW-1185">Reference proteome</keyword>
<accession>A0A445FVP9</accession>
<dbReference type="PANTHER" id="PTHR34115:SF16">
    <property type="entry name" value="PROTEIN, PUTATIVE-RELATED"/>
    <property type="match status" value="1"/>
</dbReference>
<keyword evidence="1" id="KW-0472">Membrane</keyword>
<feature type="transmembrane region" description="Helical" evidence="1">
    <location>
        <begin position="155"/>
        <end position="175"/>
    </location>
</feature>
<reference evidence="2 3" key="1">
    <citation type="submission" date="2018-09" db="EMBL/GenBank/DDBJ databases">
        <title>A high-quality reference genome of wild soybean provides a powerful tool to mine soybean genomes.</title>
        <authorList>
            <person name="Xie M."/>
            <person name="Chung C.Y.L."/>
            <person name="Li M.-W."/>
            <person name="Wong F.-L."/>
            <person name="Chan T.-F."/>
            <person name="Lam H.-M."/>
        </authorList>
    </citation>
    <scope>NUCLEOTIDE SEQUENCE [LARGE SCALE GENOMIC DNA]</scope>
    <source>
        <strain evidence="3">cv. W05</strain>
        <tissue evidence="2">Hypocotyl of etiolated seedlings</tissue>
    </source>
</reference>
<comment type="caution">
    <text evidence="2">The sequence shown here is derived from an EMBL/GenBank/DDBJ whole genome shotgun (WGS) entry which is preliminary data.</text>
</comment>
<evidence type="ECO:0000256" key="1">
    <source>
        <dbReference type="SAM" id="Phobius"/>
    </source>
</evidence>
<feature type="transmembrane region" description="Helical" evidence="1">
    <location>
        <begin position="181"/>
        <end position="199"/>
    </location>
</feature>
<sequence length="213" mass="23952">MEETSSADTHGRIIFHQTQTKCLSRAEEAYGHAEEVRLQPHAKNSSQMSSNLRPAYAIQREMRIQETIMSALNSTPFTPLRDQVVNVFKELQEILIKFLTLLIALISVTNTESGKLLFTEQHKLMMSLILTIVLYFLFASIGTILQIYKGNFLQLVIWVMLIVGGVVSVLSLSFISATVAWITLAMWVGIFAVVAYDYGVPQRIINWIKGPSS</sequence>
<dbReference type="InterPro" id="IPR053258">
    <property type="entry name" value="Ca-permeable_cation_channel"/>
</dbReference>
<dbReference type="PANTHER" id="PTHR34115">
    <property type="entry name" value="PROTEIN, PUTATIVE-RELATED"/>
    <property type="match status" value="1"/>
</dbReference>